<dbReference type="Proteomes" id="UP000095713">
    <property type="component" value="Unassembled WGS sequence"/>
</dbReference>
<comment type="caution">
    <text evidence="1">The sequence shown here is derived from an EMBL/GenBank/DDBJ whole genome shotgun (WGS) entry which is preliminary data.</text>
</comment>
<dbReference type="SUPFAM" id="SSF55486">
    <property type="entry name" value="Metalloproteases ('zincins'), catalytic domain"/>
    <property type="match status" value="1"/>
</dbReference>
<dbReference type="Gene3D" id="3.40.390.10">
    <property type="entry name" value="Collagenase (Catalytic Domain)"/>
    <property type="match status" value="1"/>
</dbReference>
<reference evidence="1 2" key="1">
    <citation type="submission" date="2016-05" db="EMBL/GenBank/DDBJ databases">
        <title>Draft Genome Sequence of Algibacter sp. Strain SK-16 Isolated from the Surface Water of Aburatsubo Inlet.</title>
        <authorList>
            <person name="Wong S.-K."/>
            <person name="Yoshizawa S."/>
            <person name="Nakajima Y."/>
            <person name="Ogura Y."/>
            <person name="Tetsuya H."/>
            <person name="Hamasaki K."/>
        </authorList>
    </citation>
    <scope>NUCLEOTIDE SEQUENCE [LARGE SCALE GENOMIC DNA]</scope>
    <source>
        <strain evidence="1 2">SK-16</strain>
    </source>
</reference>
<organism evidence="1 2">
    <name type="scientific">Flavivirga aquatica</name>
    <dbReference type="NCBI Taxonomy" id="1849968"/>
    <lineage>
        <taxon>Bacteria</taxon>
        <taxon>Pseudomonadati</taxon>
        <taxon>Bacteroidota</taxon>
        <taxon>Flavobacteriia</taxon>
        <taxon>Flavobacteriales</taxon>
        <taxon>Flavobacteriaceae</taxon>
        <taxon>Flavivirga</taxon>
    </lineage>
</organism>
<keyword evidence="2" id="KW-1185">Reference proteome</keyword>
<dbReference type="InterPro" id="IPR024079">
    <property type="entry name" value="MetalloPept_cat_dom_sf"/>
</dbReference>
<dbReference type="AlphaFoldDB" id="A0A1E5T9V8"/>
<proteinExistence type="predicted"/>
<protein>
    <recommendedName>
        <fullName evidence="3">Metalloprotease</fullName>
    </recommendedName>
</protein>
<dbReference type="RefSeq" id="WP_069829680.1">
    <property type="nucleotide sequence ID" value="NZ_MDJD01000034.1"/>
</dbReference>
<name>A0A1E5T9V8_9FLAO</name>
<sequence length="221" mass="25689">MKTIKLLTLLMIATIFTISCDKDENLLDENVEQKVTSLEETDLSITSKDQKYRNFKLITDNKTPANAISYVKQRIDQLYASGLKNSSITKMTKVKSIYLATDIGFRDLLYEPFNQRVVMNDYNQFVKDNRNINFVIHELAHFYEHKHLSQKQKNTLKALMANARKKKIYPNSAKVMQGRSEYLATSVEAYFAKGSTKRHPFNRKTIQQKDPQMAQFIKANF</sequence>
<dbReference type="EMBL" id="MDJD01000034">
    <property type="protein sequence ID" value="OEK08170.1"/>
    <property type="molecule type" value="Genomic_DNA"/>
</dbReference>
<evidence type="ECO:0000313" key="1">
    <source>
        <dbReference type="EMBL" id="OEK08170.1"/>
    </source>
</evidence>
<evidence type="ECO:0008006" key="3">
    <source>
        <dbReference type="Google" id="ProtNLM"/>
    </source>
</evidence>
<dbReference type="OrthoDB" id="9801086at2"/>
<evidence type="ECO:0000313" key="2">
    <source>
        <dbReference type="Proteomes" id="UP000095713"/>
    </source>
</evidence>
<accession>A0A1E5T9V8</accession>
<dbReference type="PROSITE" id="PS51257">
    <property type="entry name" value="PROKAR_LIPOPROTEIN"/>
    <property type="match status" value="1"/>
</dbReference>
<gene>
    <name evidence="1" type="ORF">A8C32_01530</name>
</gene>
<dbReference type="GO" id="GO:0008237">
    <property type="term" value="F:metallopeptidase activity"/>
    <property type="evidence" value="ECO:0007669"/>
    <property type="project" value="InterPro"/>
</dbReference>